<feature type="region of interest" description="Disordered" evidence="1">
    <location>
        <begin position="220"/>
        <end position="247"/>
    </location>
</feature>
<reference evidence="2" key="1">
    <citation type="journal article" date="2020" name="Stud. Mycol.">
        <title>101 Dothideomycetes genomes: a test case for predicting lifestyles and emergence of pathogens.</title>
        <authorList>
            <person name="Haridas S."/>
            <person name="Albert R."/>
            <person name="Binder M."/>
            <person name="Bloem J."/>
            <person name="Labutti K."/>
            <person name="Salamov A."/>
            <person name="Andreopoulos B."/>
            <person name="Baker S."/>
            <person name="Barry K."/>
            <person name="Bills G."/>
            <person name="Bluhm B."/>
            <person name="Cannon C."/>
            <person name="Castanera R."/>
            <person name="Culley D."/>
            <person name="Daum C."/>
            <person name="Ezra D."/>
            <person name="Gonzalez J."/>
            <person name="Henrissat B."/>
            <person name="Kuo A."/>
            <person name="Liang C."/>
            <person name="Lipzen A."/>
            <person name="Lutzoni F."/>
            <person name="Magnuson J."/>
            <person name="Mondo S."/>
            <person name="Nolan M."/>
            <person name="Ohm R."/>
            <person name="Pangilinan J."/>
            <person name="Park H.-J."/>
            <person name="Ramirez L."/>
            <person name="Alfaro M."/>
            <person name="Sun H."/>
            <person name="Tritt A."/>
            <person name="Yoshinaga Y."/>
            <person name="Zwiers L.-H."/>
            <person name="Turgeon B."/>
            <person name="Goodwin S."/>
            <person name="Spatafora J."/>
            <person name="Crous P."/>
            <person name="Grigoriev I."/>
        </authorList>
    </citation>
    <scope>NUCLEOTIDE SEQUENCE</scope>
    <source>
        <strain evidence="2">CBS 133067</strain>
    </source>
</reference>
<organism evidence="2 3">
    <name type="scientific">Rhizodiscina lignyota</name>
    <dbReference type="NCBI Taxonomy" id="1504668"/>
    <lineage>
        <taxon>Eukaryota</taxon>
        <taxon>Fungi</taxon>
        <taxon>Dikarya</taxon>
        <taxon>Ascomycota</taxon>
        <taxon>Pezizomycotina</taxon>
        <taxon>Dothideomycetes</taxon>
        <taxon>Pleosporomycetidae</taxon>
        <taxon>Aulographales</taxon>
        <taxon>Rhizodiscinaceae</taxon>
        <taxon>Rhizodiscina</taxon>
    </lineage>
</organism>
<dbReference type="Proteomes" id="UP000799772">
    <property type="component" value="Unassembled WGS sequence"/>
</dbReference>
<gene>
    <name evidence="2" type="ORF">NA57DRAFT_51301</name>
</gene>
<evidence type="ECO:0000313" key="2">
    <source>
        <dbReference type="EMBL" id="KAF2104478.1"/>
    </source>
</evidence>
<feature type="compositionally biased region" description="Acidic residues" evidence="1">
    <location>
        <begin position="223"/>
        <end position="247"/>
    </location>
</feature>
<comment type="caution">
    <text evidence="2">The sequence shown here is derived from an EMBL/GenBank/DDBJ whole genome shotgun (WGS) entry which is preliminary data.</text>
</comment>
<name>A0A9P4IR02_9PEZI</name>
<keyword evidence="3" id="KW-1185">Reference proteome</keyword>
<dbReference type="EMBL" id="ML978121">
    <property type="protein sequence ID" value="KAF2104478.1"/>
    <property type="molecule type" value="Genomic_DNA"/>
</dbReference>
<evidence type="ECO:0000313" key="3">
    <source>
        <dbReference type="Proteomes" id="UP000799772"/>
    </source>
</evidence>
<evidence type="ECO:0000256" key="1">
    <source>
        <dbReference type="SAM" id="MobiDB-lite"/>
    </source>
</evidence>
<accession>A0A9P4IR02</accession>
<sequence length="269" mass="31130">MPSFGRHNRNYSWPPSLHHVSQIPHIRESLAQQPSHRKQDTSNDAIPDIDEDPFSHFISPMNMDDDPDNPMSMSAGIMNTESIGFKRDRFCASLAKRWARSVTPREKDNIHYHPYSRPHSNSLALNQKLHHPHYNVEIRTPRHILTVSNTSQNIPTIVVTEYLEDPSQNRAQQLLIAAQRMRRRRRTNRTLSGHRHSWQEPSPDLYTVLEEGAHHEVAVQSASEDEMYEDSDVESLNSEDEALYAEDDDFQVGWAELRRQPSSGERARL</sequence>
<dbReference type="OrthoDB" id="3439027at2759"/>
<protein>
    <submittedName>
        <fullName evidence="2">Uncharacterized protein</fullName>
    </submittedName>
</protein>
<proteinExistence type="predicted"/>
<dbReference type="AlphaFoldDB" id="A0A9P4IR02"/>